<dbReference type="RefSeq" id="WP_248649287.1">
    <property type="nucleotide sequence ID" value="NZ_CP096659.1"/>
</dbReference>
<reference evidence="2 3" key="1">
    <citation type="submission" date="2022-04" db="EMBL/GenBank/DDBJ databases">
        <title>Diverse halophilic archaea isolated from saline environments.</title>
        <authorList>
            <person name="Cui H.-L."/>
        </authorList>
    </citation>
    <scope>NUCLEOTIDE SEQUENCE [LARGE SCALE GENOMIC DNA]</scope>
    <source>
        <strain evidence="2 3">XZYJT49</strain>
    </source>
</reference>
<accession>A0A8U0HQV4</accession>
<evidence type="ECO:0000313" key="2">
    <source>
        <dbReference type="EMBL" id="UPV73231.1"/>
    </source>
</evidence>
<evidence type="ECO:0000256" key="1">
    <source>
        <dbReference type="SAM" id="Phobius"/>
    </source>
</evidence>
<organism evidence="2 3">
    <name type="scientific">Halorussus limi</name>
    <dbReference type="NCBI Taxonomy" id="2938695"/>
    <lineage>
        <taxon>Archaea</taxon>
        <taxon>Methanobacteriati</taxon>
        <taxon>Methanobacteriota</taxon>
        <taxon>Stenosarchaea group</taxon>
        <taxon>Halobacteria</taxon>
        <taxon>Halobacteriales</taxon>
        <taxon>Haladaptataceae</taxon>
        <taxon>Halorussus</taxon>
    </lineage>
</organism>
<proteinExistence type="predicted"/>
<keyword evidence="1" id="KW-1133">Transmembrane helix</keyword>
<sequence length="95" mass="9928">MWQDLVFLVGSVFSIVFLAPTLKDHTARIPLGTSLPSAAIGVVYGASFYSMGMGFSASGSFLTGMLWAGIALLRSPSPSNGLLVRVAAFGTLRSD</sequence>
<dbReference type="Proteomes" id="UP000830729">
    <property type="component" value="Chromosome"/>
</dbReference>
<dbReference type="AlphaFoldDB" id="A0A8U0HQV4"/>
<name>A0A8U0HQV4_9EURY</name>
<keyword evidence="3" id="KW-1185">Reference proteome</keyword>
<keyword evidence="1" id="KW-0812">Transmembrane</keyword>
<protein>
    <submittedName>
        <fullName evidence="2">Uncharacterized protein</fullName>
    </submittedName>
</protein>
<feature type="transmembrane region" description="Helical" evidence="1">
    <location>
        <begin position="29"/>
        <end position="49"/>
    </location>
</feature>
<gene>
    <name evidence="2" type="ORF">M0R89_11815</name>
</gene>
<dbReference type="EMBL" id="CP096659">
    <property type="protein sequence ID" value="UPV73231.1"/>
    <property type="molecule type" value="Genomic_DNA"/>
</dbReference>
<evidence type="ECO:0000313" key="3">
    <source>
        <dbReference type="Proteomes" id="UP000830729"/>
    </source>
</evidence>
<dbReference type="GeneID" id="72185896"/>
<dbReference type="KEGG" id="halx:M0R89_11815"/>
<keyword evidence="1" id="KW-0472">Membrane</keyword>
<feature type="transmembrane region" description="Helical" evidence="1">
    <location>
        <begin position="6"/>
        <end position="22"/>
    </location>
</feature>